<evidence type="ECO:0000256" key="1">
    <source>
        <dbReference type="SAM" id="MobiDB-lite"/>
    </source>
</evidence>
<dbReference type="SUPFAM" id="SSF56112">
    <property type="entry name" value="Protein kinase-like (PK-like)"/>
    <property type="match status" value="1"/>
</dbReference>
<gene>
    <name evidence="3" type="primary">UL13</name>
</gene>
<proteinExistence type="predicted"/>
<feature type="domain" description="Protein kinase" evidence="2">
    <location>
        <begin position="151"/>
        <end position="518"/>
    </location>
</feature>
<keyword evidence="3" id="KW-0418">Kinase</keyword>
<reference evidence="3" key="1">
    <citation type="journal article" date="2015" name="J. Virol.">
        <title>Genomic, phylogenetic, and recombinational characterization of herpes simplex virus 2 strains.</title>
        <authorList>
            <person name="Kolb A.W."/>
            <person name="Larsen I.V."/>
            <person name="Cuellar J.A."/>
            <person name="Brandt C.R."/>
        </authorList>
    </citation>
    <scope>NUCLEOTIDE SEQUENCE</scope>
    <source>
        <strain evidence="3">333</strain>
    </source>
</reference>
<dbReference type="InterPro" id="IPR011009">
    <property type="entry name" value="Kinase-like_dom_sf"/>
</dbReference>
<dbReference type="PROSITE" id="PS50011">
    <property type="entry name" value="PROTEIN_KINASE_DOM"/>
    <property type="match status" value="1"/>
</dbReference>
<dbReference type="InterPro" id="IPR000719">
    <property type="entry name" value="Prot_kinase_dom"/>
</dbReference>
<protein>
    <submittedName>
        <fullName evidence="3">Tegument serine/threonine protein kinase</fullName>
    </submittedName>
</protein>
<feature type="region of interest" description="Disordered" evidence="1">
    <location>
        <begin position="39"/>
        <end position="120"/>
    </location>
</feature>
<dbReference type="Gene3D" id="1.10.510.10">
    <property type="entry name" value="Transferase(Phosphotransferase) domain 1"/>
    <property type="match status" value="1"/>
</dbReference>
<dbReference type="EMBL" id="KP192856">
    <property type="protein sequence ID" value="AKC42776.1"/>
    <property type="molecule type" value="Genomic_DNA"/>
</dbReference>
<sequence length="518" mass="57116">MDESGRQRPASHVAADISPQGAHRRSFKAWLASYIHSLSRRASGRPSGPSPRDGAVSGARPGSRRRSSFRERLRAGLSRWRVSRSSRRRSSPEAPGPAAKLRRPPLRRSETAMTSPPSPPSHILSLARIHKLCIPVFAVNPALRYTTLEIPGARSFGGSGGYGEVQLIREHKLAVKTIREKEWFAVELVATLLVGECALRGGRTHDIRGFITQLGFSLQQRQIVFPAYDMDLGKYIGQLASLRATTPSVATALHHCFTDLARAVVFLNTRCGISHLDIKCANVLVMLRSDAVSLRRAVLADFSLVTLNSNSTISRGQFCLQEPDLESPRGFGMPAALTTANFHTLVGHGYNQPPELLVKYLNNERAEFNNRPLKHDVGLAVDLYALGQTLLELLVSVYVAPSLGVPVTRVPGYQYFNNQLSPDFAVALLAYRCVLHPALFVNSAETNTHGLAYDVPEGIRRHLRNPKIRRAFTEQCINYQRTHKAVLSSVSLPPELRPLLVLVSRLCHANPAARHSLS</sequence>
<organismHost>
    <name type="scientific">Homo sapiens</name>
    <name type="common">Human</name>
    <dbReference type="NCBI Taxonomy" id="9606"/>
</organismHost>
<keyword evidence="3" id="KW-0723">Serine/threonine-protein kinase</keyword>
<organism evidence="3">
    <name type="scientific">Human herpesvirus 2</name>
    <name type="common">HHV-2</name>
    <name type="synonym">Human herpes simplex virus 2</name>
    <dbReference type="NCBI Taxonomy" id="10310"/>
    <lineage>
        <taxon>Viruses</taxon>
        <taxon>Duplodnaviria</taxon>
        <taxon>Heunggongvirae</taxon>
        <taxon>Peploviricota</taxon>
        <taxon>Herviviricetes</taxon>
        <taxon>Herpesvirales</taxon>
        <taxon>Orthoherpesviridae</taxon>
        <taxon>Alphaherpesvirinae</taxon>
        <taxon>Simplexvirus</taxon>
        <taxon>Simplexvirus humanalpha2</taxon>
    </lineage>
</organism>
<dbReference type="GO" id="GO:0005524">
    <property type="term" value="F:ATP binding"/>
    <property type="evidence" value="ECO:0007669"/>
    <property type="project" value="InterPro"/>
</dbReference>
<dbReference type="InterPro" id="IPR008271">
    <property type="entry name" value="Ser/Thr_kinase_AS"/>
</dbReference>
<dbReference type="GO" id="GO:0004674">
    <property type="term" value="F:protein serine/threonine kinase activity"/>
    <property type="evidence" value="ECO:0007669"/>
    <property type="project" value="UniProtKB-KW"/>
</dbReference>
<feature type="compositionally biased region" description="Low complexity" evidence="1">
    <location>
        <begin position="44"/>
        <end position="61"/>
    </location>
</feature>
<feature type="region of interest" description="Disordered" evidence="1">
    <location>
        <begin position="1"/>
        <end position="22"/>
    </location>
</feature>
<dbReference type="SMART" id="SM00220">
    <property type="entry name" value="S_TKc"/>
    <property type="match status" value="1"/>
</dbReference>
<dbReference type="PROSITE" id="PS00108">
    <property type="entry name" value="PROTEIN_KINASE_ST"/>
    <property type="match status" value="1"/>
</dbReference>
<keyword evidence="3" id="KW-0808">Transferase</keyword>
<evidence type="ECO:0000313" key="3">
    <source>
        <dbReference type="EMBL" id="AKC42776.1"/>
    </source>
</evidence>
<name>A0A0E3TUS7_HHV2</name>
<accession>A0A0E3TUS7</accession>
<evidence type="ECO:0000259" key="2">
    <source>
        <dbReference type="PROSITE" id="PS50011"/>
    </source>
</evidence>